<dbReference type="InterPro" id="IPR036864">
    <property type="entry name" value="Zn2-C6_fun-type_DNA-bd_sf"/>
</dbReference>
<dbReference type="SMART" id="SM00906">
    <property type="entry name" value="Fungal_trans"/>
    <property type="match status" value="1"/>
</dbReference>
<evidence type="ECO:0000256" key="9">
    <source>
        <dbReference type="SAM" id="MobiDB-lite"/>
    </source>
</evidence>
<evidence type="ECO:0000256" key="2">
    <source>
        <dbReference type="ARBA" id="ARBA00007992"/>
    </source>
</evidence>
<proteinExistence type="inferred from homology"/>
<feature type="domain" description="Xylanolytic transcriptional activator regulatory" evidence="10">
    <location>
        <begin position="872"/>
        <end position="945"/>
    </location>
</feature>
<keyword evidence="3" id="KW-0285">Flavoprotein</keyword>
<feature type="compositionally biased region" description="Polar residues" evidence="9">
    <location>
        <begin position="682"/>
        <end position="695"/>
    </location>
</feature>
<dbReference type="CDD" id="cd00067">
    <property type="entry name" value="GAL4"/>
    <property type="match status" value="1"/>
</dbReference>
<feature type="region of interest" description="Disordered" evidence="9">
    <location>
        <begin position="1177"/>
        <end position="1201"/>
    </location>
</feature>
<keyword evidence="6" id="KW-0560">Oxidoreductase</keyword>
<evidence type="ECO:0000256" key="1">
    <source>
        <dbReference type="ARBA" id="ARBA00001974"/>
    </source>
</evidence>
<dbReference type="RefSeq" id="XP_073555852.1">
    <property type="nucleotide sequence ID" value="XM_073705737.1"/>
</dbReference>
<dbReference type="InterPro" id="IPR007219">
    <property type="entry name" value="XnlR_reg_dom"/>
</dbReference>
<name>A0ABY2GVL8_9HYPO</name>
<dbReference type="PANTHER" id="PTHR46720:SF3">
    <property type="entry name" value="FAD-BINDING DOMAIN-CONTAINING PROTEIN-RELATED"/>
    <property type="match status" value="1"/>
</dbReference>
<keyword evidence="7" id="KW-0503">Monooxygenase</keyword>
<dbReference type="SUPFAM" id="SSF51905">
    <property type="entry name" value="FAD/NAD(P)-binding domain"/>
    <property type="match status" value="1"/>
</dbReference>
<protein>
    <submittedName>
        <fullName evidence="11">Salicylate hydroxylase</fullName>
    </submittedName>
</protein>
<evidence type="ECO:0000313" key="12">
    <source>
        <dbReference type="Proteomes" id="UP001642720"/>
    </source>
</evidence>
<evidence type="ECO:0000256" key="8">
    <source>
        <dbReference type="ARBA" id="ARBA00023242"/>
    </source>
</evidence>
<organism evidence="11 12">
    <name type="scientific">Trichoderma ghanense</name>
    <dbReference type="NCBI Taxonomy" id="65468"/>
    <lineage>
        <taxon>Eukaryota</taxon>
        <taxon>Fungi</taxon>
        <taxon>Dikarya</taxon>
        <taxon>Ascomycota</taxon>
        <taxon>Pezizomycotina</taxon>
        <taxon>Sordariomycetes</taxon>
        <taxon>Hypocreomycetidae</taxon>
        <taxon>Hypocreales</taxon>
        <taxon>Hypocreaceae</taxon>
        <taxon>Trichoderma</taxon>
    </lineage>
</organism>
<keyword evidence="5" id="KW-0274">FAD</keyword>
<dbReference type="InterPro" id="IPR051104">
    <property type="entry name" value="FAD_monoxygenase"/>
</dbReference>
<evidence type="ECO:0000256" key="5">
    <source>
        <dbReference type="ARBA" id="ARBA00022827"/>
    </source>
</evidence>
<dbReference type="InterPro" id="IPR002938">
    <property type="entry name" value="FAD-bd"/>
</dbReference>
<dbReference type="Gene3D" id="3.50.50.60">
    <property type="entry name" value="FAD/NAD(P)-binding domain"/>
    <property type="match status" value="1"/>
</dbReference>
<feature type="compositionally biased region" description="Polar residues" evidence="9">
    <location>
        <begin position="1186"/>
        <end position="1201"/>
    </location>
</feature>
<dbReference type="PRINTS" id="PR00420">
    <property type="entry name" value="RNGMNOXGNASE"/>
</dbReference>
<dbReference type="InterPro" id="IPR036188">
    <property type="entry name" value="FAD/NAD-bd_sf"/>
</dbReference>
<accession>A0ABY2GVL8</accession>
<evidence type="ECO:0000256" key="7">
    <source>
        <dbReference type="ARBA" id="ARBA00023033"/>
    </source>
</evidence>
<evidence type="ECO:0000259" key="10">
    <source>
        <dbReference type="SMART" id="SM00906"/>
    </source>
</evidence>
<keyword evidence="4" id="KW-0479">Metal-binding</keyword>
<keyword evidence="8" id="KW-0539">Nucleus</keyword>
<dbReference type="Pfam" id="PF01494">
    <property type="entry name" value="FAD_binding_3"/>
    <property type="match status" value="1"/>
</dbReference>
<dbReference type="SUPFAM" id="SSF54373">
    <property type="entry name" value="FAD-linked reductases, C-terminal domain"/>
    <property type="match status" value="1"/>
</dbReference>
<dbReference type="SUPFAM" id="SSF57701">
    <property type="entry name" value="Zn2/Cys6 DNA-binding domain"/>
    <property type="match status" value="1"/>
</dbReference>
<feature type="compositionally biased region" description="Polar residues" evidence="9">
    <location>
        <begin position="659"/>
        <end position="671"/>
    </location>
</feature>
<feature type="compositionally biased region" description="Low complexity" evidence="9">
    <location>
        <begin position="648"/>
        <end position="658"/>
    </location>
</feature>
<dbReference type="InterPro" id="IPR001138">
    <property type="entry name" value="Zn2Cys6_DnaBD"/>
</dbReference>
<dbReference type="EMBL" id="PPTA01000013">
    <property type="protein sequence ID" value="TFA99650.1"/>
    <property type="molecule type" value="Genomic_DNA"/>
</dbReference>
<dbReference type="Proteomes" id="UP001642720">
    <property type="component" value="Unassembled WGS sequence"/>
</dbReference>
<keyword evidence="12" id="KW-1185">Reference proteome</keyword>
<feature type="region of interest" description="Disordered" evidence="9">
    <location>
        <begin position="557"/>
        <end position="592"/>
    </location>
</feature>
<sequence length="1276" mass="143848">MPSQKLPFHIAIVGGGIGGLCAALSIHHHCPKDGSVVIDVYEQAPEYKEIGAGLGIGVNAAKLLHRIGVGQDLNKISGHRNGIWISFRRYDTGSEIVTVPVDDRQEIRQSPVHRAEFLALLFDHVKRRNAATLHVNKKCIELKDQRDFVELCFADGTTTTADLVVGCDGIHSNIRSQFRSDNPKYSGRMCYRGLVPIKDLESWWPFPSYSISWLGPDKHFLAFPISRNTILNIVAFVYSDDDRTKESWTATGHRSEVQEEFESFDATVRKTISFMNENPSKWILNDRELLDQWVYGNGKIVLMGDAAHAMLPHQGAGAGQAIEDGYILGRAIADHLATSRERDTQPLEKWMQLYQDVRLPRAQKAQATARQAGQVYEMQTPEMKGKAYEDCLPLVRDSLKDRMQWIWAGDVETEYEAKKQRLMDQEAGGKCRDTNRSKVTSVTERAVLQSRPSPAAYEGARNTQLPWQNRAKSPRVEPFDAKFRRREWWWRHPRLTSYALLEGMRPRFSPDMHPRSMIPLGVAGLGSQYGVAYAVAREDEAYKPLYAHSNLPMSVHKMESHSPSLTQSTGQTSSASDHKEGPRKRRRATVACRSCRQRKTKCDHIVPAQASDEMLRGMTKSAQVYIRSLERRVCNFEDVQRDANKYHQNQQQPQPAVQTISPVPSTSQYEATNMPPIRRPTRSSAWSSAHNQQLRPNVLPTTPDIFLSGKAGESFTQLILNAMNNPSVKLNSQSFSSPRDYSVDVRSSENLFSPPVNAREYLQIYFDFHHELTPIFHVPSIMAEFEQILNLRISSGNSHHVYILAILNMICALAAAHSRQRHGDSDTMSRKYYNTAMQLMQPNILSDWKIEKVQALLLGARYLQSSSYSDECWTVLGLAIRIAYDLELHRPPDPEQFDCIEQEVRKRVWYACFGLDKLLSMIYGRPAATSTTTFSTPLPEDLDDDCIRPNRLLFPSVQTTSSMSFFLQVSKLYRILESTTVLGDQPALADLVRLDEEFESWHAEVPSRLRIREAGLRGDETPLILALRANMVCILIHRQSLVSGLSALSSMPSSTAIPAAKGWEGGRLRTSILQRSRQICVSTAEETVRLVAERHEQTKNAMGPSWFNLYYLFTSILIIVSHVVDPNFQDDRSALMHLDQAVNMIRQMSVNHLCAQRAYAFLQQLLGLLDRTMPEDRRRSLDRCSTPPTAMTGSNRGTAEATMYSNGPTMGADETMEDGAVDLWSLWDTTQDLTMDLGSQLELHSSLGSSTWSWGVDNLGTESLMQTPPALNGIPG</sequence>
<dbReference type="CDD" id="cd12148">
    <property type="entry name" value="fungal_TF_MHR"/>
    <property type="match status" value="1"/>
</dbReference>
<evidence type="ECO:0000256" key="3">
    <source>
        <dbReference type="ARBA" id="ARBA00022630"/>
    </source>
</evidence>
<evidence type="ECO:0000256" key="6">
    <source>
        <dbReference type="ARBA" id="ARBA00023002"/>
    </source>
</evidence>
<dbReference type="PANTHER" id="PTHR46720">
    <property type="entry name" value="HYDROXYLASE, PUTATIVE (AFU_ORTHOLOGUE AFUA_3G01460)-RELATED"/>
    <property type="match status" value="1"/>
</dbReference>
<dbReference type="GeneID" id="300580187"/>
<reference evidence="11 12" key="1">
    <citation type="submission" date="2018-01" db="EMBL/GenBank/DDBJ databases">
        <title>Genome characterization of the sugarcane-associated fungus Trichoderma ghanense CCMA-1212 and their application in lignocelulose bioconversion.</title>
        <authorList>
            <person name="Steindorff A.S."/>
            <person name="Mendes T.D."/>
            <person name="Vilela E.S.D."/>
            <person name="Rodrigues D.S."/>
            <person name="Formighieri E.F."/>
            <person name="Melo I.S."/>
            <person name="Favaro L.C.L."/>
        </authorList>
    </citation>
    <scope>NUCLEOTIDE SEQUENCE [LARGE SCALE GENOMIC DNA]</scope>
    <source>
        <strain evidence="11 12">CCMA-1212</strain>
    </source>
</reference>
<feature type="compositionally biased region" description="Polar residues" evidence="9">
    <location>
        <begin position="561"/>
        <end position="575"/>
    </location>
</feature>
<comment type="similarity">
    <text evidence="2">Belongs to the paxM FAD-dependent monooxygenase family.</text>
</comment>
<dbReference type="Pfam" id="PF04082">
    <property type="entry name" value="Fungal_trans"/>
    <property type="match status" value="1"/>
</dbReference>
<comment type="cofactor">
    <cofactor evidence="1">
        <name>FAD</name>
        <dbReference type="ChEBI" id="CHEBI:57692"/>
    </cofactor>
</comment>
<gene>
    <name evidence="11" type="ORF">CCMA1212_008614</name>
</gene>
<evidence type="ECO:0000256" key="4">
    <source>
        <dbReference type="ARBA" id="ARBA00022723"/>
    </source>
</evidence>
<evidence type="ECO:0000313" key="11">
    <source>
        <dbReference type="EMBL" id="TFA99650.1"/>
    </source>
</evidence>
<comment type="caution">
    <text evidence="11">The sequence shown here is derived from an EMBL/GenBank/DDBJ whole genome shotgun (WGS) entry which is preliminary data.</text>
</comment>
<feature type="region of interest" description="Disordered" evidence="9">
    <location>
        <begin position="645"/>
        <end position="698"/>
    </location>
</feature>